<evidence type="ECO:0000256" key="2">
    <source>
        <dbReference type="ARBA" id="ARBA00022598"/>
    </source>
</evidence>
<evidence type="ECO:0000256" key="8">
    <source>
        <dbReference type="ARBA" id="ARBA00037993"/>
    </source>
</evidence>
<keyword evidence="6 11" id="KW-0862">Zinc</keyword>
<dbReference type="GO" id="GO:0008270">
    <property type="term" value="F:zinc ion binding"/>
    <property type="evidence" value="ECO:0007669"/>
    <property type="project" value="UniProtKB-UniRule"/>
</dbReference>
<feature type="binding site" evidence="11">
    <location>
        <position position="196"/>
    </location>
    <ligand>
        <name>Zn(2+)</name>
        <dbReference type="ChEBI" id="CHEBI:29105"/>
    </ligand>
</feature>
<dbReference type="KEGG" id="tmai:FVE67_00635"/>
<evidence type="ECO:0000313" key="12">
    <source>
        <dbReference type="EMBL" id="QJA05385.1"/>
    </source>
</evidence>
<dbReference type="PIRSF" id="PIRSF006293">
    <property type="entry name" value="ExsB"/>
    <property type="match status" value="1"/>
</dbReference>
<dbReference type="RefSeq" id="WP_168718751.1">
    <property type="nucleotide sequence ID" value="NZ_CP042909.1"/>
</dbReference>
<comment type="pathway">
    <text evidence="1 11">Purine metabolism; 7-cyano-7-deazaguanine biosynthesis.</text>
</comment>
<comment type="cofactor">
    <cofactor evidence="11">
        <name>Zn(2+)</name>
        <dbReference type="ChEBI" id="CHEBI:29105"/>
    </cofactor>
    <text evidence="11">Binds 1 zinc ion per subunit.</text>
</comment>
<evidence type="ECO:0000313" key="13">
    <source>
        <dbReference type="Proteomes" id="UP000501253"/>
    </source>
</evidence>
<dbReference type="PANTHER" id="PTHR42914">
    <property type="entry name" value="7-CYANO-7-DEAZAGUANINE SYNTHASE"/>
    <property type="match status" value="1"/>
</dbReference>
<evidence type="ECO:0000256" key="10">
    <source>
        <dbReference type="ARBA" id="ARBA00047890"/>
    </source>
</evidence>
<feature type="binding site" evidence="11">
    <location>
        <position position="202"/>
    </location>
    <ligand>
        <name>Zn(2+)</name>
        <dbReference type="ChEBI" id="CHEBI:29105"/>
    </ligand>
</feature>
<dbReference type="NCBIfam" id="TIGR00364">
    <property type="entry name" value="7-cyano-7-deazaguanine synthase QueC"/>
    <property type="match status" value="1"/>
</dbReference>
<dbReference type="InterPro" id="IPR014729">
    <property type="entry name" value="Rossmann-like_a/b/a_fold"/>
</dbReference>
<dbReference type="CDD" id="cd01995">
    <property type="entry name" value="QueC-like"/>
    <property type="match status" value="1"/>
</dbReference>
<evidence type="ECO:0000256" key="4">
    <source>
        <dbReference type="ARBA" id="ARBA00022741"/>
    </source>
</evidence>
<feature type="binding site" evidence="11">
    <location>
        <begin position="9"/>
        <end position="19"/>
    </location>
    <ligand>
        <name>ATP</name>
        <dbReference type="ChEBI" id="CHEBI:30616"/>
    </ligand>
</feature>
<dbReference type="GO" id="GO:0008616">
    <property type="term" value="P:tRNA queuosine(34) biosynthetic process"/>
    <property type="evidence" value="ECO:0007669"/>
    <property type="project" value="UniProtKB-UniRule"/>
</dbReference>
<dbReference type="Pfam" id="PF06508">
    <property type="entry name" value="QueC"/>
    <property type="match status" value="1"/>
</dbReference>
<keyword evidence="13" id="KW-1185">Reference proteome</keyword>
<evidence type="ECO:0000256" key="7">
    <source>
        <dbReference type="ARBA" id="ARBA00022840"/>
    </source>
</evidence>
<keyword evidence="3 11" id="KW-0479">Metal-binding</keyword>
<dbReference type="Proteomes" id="UP000501253">
    <property type="component" value="Chromosome"/>
</dbReference>
<dbReference type="SUPFAM" id="SSF52402">
    <property type="entry name" value="Adenine nucleotide alpha hydrolases-like"/>
    <property type="match status" value="1"/>
</dbReference>
<evidence type="ECO:0000256" key="5">
    <source>
        <dbReference type="ARBA" id="ARBA00022785"/>
    </source>
</evidence>
<dbReference type="EMBL" id="CP042909">
    <property type="protein sequence ID" value="QJA05385.1"/>
    <property type="molecule type" value="Genomic_DNA"/>
</dbReference>
<keyword evidence="7 11" id="KW-0067">ATP-binding</keyword>
<comment type="function">
    <text evidence="11">Catalyzes the ATP-dependent conversion of 7-carboxy-7-deazaguanine (CDG) to 7-cyano-7-deazaguanine (preQ(0)).</text>
</comment>
<keyword evidence="2 11" id="KW-0436">Ligase</keyword>
<evidence type="ECO:0000256" key="6">
    <source>
        <dbReference type="ARBA" id="ARBA00022833"/>
    </source>
</evidence>
<keyword evidence="4 11" id="KW-0547">Nucleotide-binding</keyword>
<gene>
    <name evidence="11 12" type="primary">queC</name>
    <name evidence="12" type="ORF">FVE67_00635</name>
</gene>
<comment type="similarity">
    <text evidence="8 11">Belongs to the QueC family.</text>
</comment>
<feature type="binding site" evidence="11">
    <location>
        <position position="199"/>
    </location>
    <ligand>
        <name>Zn(2+)</name>
        <dbReference type="ChEBI" id="CHEBI:29105"/>
    </ligand>
</feature>
<sequence>MKPLAVVLLSGGLDSCVTAAVAAQRYELAFLHLKYGQRTEVREEKAFRDLCEFFRPRHRLITEVPALKAIGGSALTDSRIPVPEEEPDPSRIPVTYVPFRNGHFLAIAASWAEVLGAEAIFIGANQVDFSGYPDCRRRFFEAFERAIEEGTRPETHIRIETPLIDLTKAEIVRLGARLGAPFHLTWSCYQAEVVACGRCESCRLRLKAFAEAGLKDPLPYESTL</sequence>
<dbReference type="GO" id="GO:0005524">
    <property type="term" value="F:ATP binding"/>
    <property type="evidence" value="ECO:0007669"/>
    <property type="project" value="UniProtKB-UniRule"/>
</dbReference>
<keyword evidence="5 11" id="KW-0671">Queuosine biosynthesis</keyword>
<dbReference type="HAMAP" id="MF_01633">
    <property type="entry name" value="QueC"/>
    <property type="match status" value="1"/>
</dbReference>
<name>A0A6H1WQ89_9BACT</name>
<dbReference type="PANTHER" id="PTHR42914:SF1">
    <property type="entry name" value="7-CYANO-7-DEAZAGUANINE SYNTHASE"/>
    <property type="match status" value="1"/>
</dbReference>
<dbReference type="InterPro" id="IPR018317">
    <property type="entry name" value="QueC"/>
</dbReference>
<evidence type="ECO:0000256" key="11">
    <source>
        <dbReference type="HAMAP-Rule" id="MF_01633"/>
    </source>
</evidence>
<evidence type="ECO:0000256" key="1">
    <source>
        <dbReference type="ARBA" id="ARBA00005061"/>
    </source>
</evidence>
<dbReference type="AlphaFoldDB" id="A0A6H1WQ89"/>
<comment type="catalytic activity">
    <reaction evidence="10 11">
        <text>7-carboxy-7-carbaguanine + NH4(+) + 2 ATP = 7-cyano-7-carbaguanine + 2 AMP + 2 diphosphate + 2 H(+)</text>
        <dbReference type="Rhea" id="RHEA:27982"/>
        <dbReference type="ChEBI" id="CHEBI:15378"/>
        <dbReference type="ChEBI" id="CHEBI:28938"/>
        <dbReference type="ChEBI" id="CHEBI:30616"/>
        <dbReference type="ChEBI" id="CHEBI:33019"/>
        <dbReference type="ChEBI" id="CHEBI:45075"/>
        <dbReference type="ChEBI" id="CHEBI:61036"/>
        <dbReference type="ChEBI" id="CHEBI:456215"/>
        <dbReference type="EC" id="6.3.4.20"/>
    </reaction>
</comment>
<protein>
    <recommendedName>
        <fullName evidence="9 11">7-cyano-7-deazaguanine synthase</fullName>
        <ecNumber evidence="9 11">6.3.4.20</ecNumber>
    </recommendedName>
    <alternativeName>
        <fullName evidence="11">7-cyano-7-carbaguanine synthase</fullName>
    </alternativeName>
    <alternativeName>
        <fullName evidence="11">PreQ(0) synthase</fullName>
    </alternativeName>
    <alternativeName>
        <fullName evidence="11">Queuosine biosynthesis protein QueC</fullName>
    </alternativeName>
</protein>
<proteinExistence type="inferred from homology"/>
<reference evidence="12 13" key="1">
    <citation type="submission" date="2019-08" db="EMBL/GenBank/DDBJ databases">
        <title>Complete genome sequence of Thermosulfurimonas marina SU872T, an anaerobic thermophilic chemolithoautotrophic bacterium isolated from a shallow marine hydrothermal vent.</title>
        <authorList>
            <person name="Allioux M."/>
            <person name="Jebbar M."/>
            <person name="Slobodkina G."/>
            <person name="Slobodkin A."/>
            <person name="Moalic Y."/>
            <person name="Frolova A."/>
            <person name="Shao Z."/>
            <person name="Alain K."/>
        </authorList>
    </citation>
    <scope>NUCLEOTIDE SEQUENCE [LARGE SCALE GENOMIC DNA]</scope>
    <source>
        <strain evidence="12 13">SU872</strain>
    </source>
</reference>
<evidence type="ECO:0000256" key="9">
    <source>
        <dbReference type="ARBA" id="ARBA00039149"/>
    </source>
</evidence>
<accession>A0A6H1WQ89</accession>
<organism evidence="12 13">
    <name type="scientific">Thermosulfurimonas marina</name>
    <dbReference type="NCBI Taxonomy" id="2047767"/>
    <lineage>
        <taxon>Bacteria</taxon>
        <taxon>Pseudomonadati</taxon>
        <taxon>Thermodesulfobacteriota</taxon>
        <taxon>Thermodesulfobacteria</taxon>
        <taxon>Thermodesulfobacteriales</taxon>
        <taxon>Thermodesulfobacteriaceae</taxon>
        <taxon>Thermosulfurimonas</taxon>
    </lineage>
</organism>
<dbReference type="UniPathway" id="UPA00391"/>
<dbReference type="EC" id="6.3.4.20" evidence="9 11"/>
<dbReference type="Gene3D" id="3.40.50.620">
    <property type="entry name" value="HUPs"/>
    <property type="match status" value="1"/>
</dbReference>
<feature type="binding site" evidence="11">
    <location>
        <position position="188"/>
    </location>
    <ligand>
        <name>Zn(2+)</name>
        <dbReference type="ChEBI" id="CHEBI:29105"/>
    </ligand>
</feature>
<evidence type="ECO:0000256" key="3">
    <source>
        <dbReference type="ARBA" id="ARBA00022723"/>
    </source>
</evidence>
<dbReference type="GO" id="GO:0016879">
    <property type="term" value="F:ligase activity, forming carbon-nitrogen bonds"/>
    <property type="evidence" value="ECO:0007669"/>
    <property type="project" value="UniProtKB-UniRule"/>
</dbReference>